<evidence type="ECO:0000313" key="1">
    <source>
        <dbReference type="EMBL" id="RIE05912.1"/>
    </source>
</evidence>
<dbReference type="Proteomes" id="UP000266328">
    <property type="component" value="Unassembled WGS sequence"/>
</dbReference>
<evidence type="ECO:0000313" key="2">
    <source>
        <dbReference type="Proteomes" id="UP000266328"/>
    </source>
</evidence>
<accession>A0A398CTJ2</accession>
<dbReference type="InterPro" id="IPR042099">
    <property type="entry name" value="ANL_N_sf"/>
</dbReference>
<protein>
    <recommendedName>
        <fullName evidence="3">Phenylacetate--CoA ligase family protein</fullName>
    </recommendedName>
</protein>
<keyword evidence="2" id="KW-1185">Reference proteome</keyword>
<dbReference type="OrthoDB" id="580775at2"/>
<dbReference type="PANTHER" id="PTHR36932">
    <property type="entry name" value="CAPSULAR POLYSACCHARIDE BIOSYNTHESIS PROTEIN"/>
    <property type="match status" value="1"/>
</dbReference>
<sequence length="452" mass="52226">MNILQGIRDYRLLNRHLYRFSEEEIRAYQLSELQKLVAFSVEHSPFYRDLYRGLSVKSLEDFQRLPTINKQMMMEHFDDINTCGLKLEAVRDYAVQKDLHREYLGYYQDQYVIGLSSGTSGNKGIYITPKAMTERLPFVFLARSGLPYRDLPFRILFLLRVFSQGFEDVNAPFIHVNYLTTMTPVDEIISRINHDRINILMAPPSLVRQLLPWAGTIKKPLQMIVCYAEVLEKEEKERFQACFGTHVIEIYQASEGQIGSTCRCGNLHINEDLVYIELYDKDGQPVDRPGPLATTMLLTNLINTAQPLIRYEMNDLIQLGKRCPCGSSFRVIEKVLGRNDDVLYLWNRDHVLQPVYPDLVSRWIITTSDSIREFRVSQISHSRLEVAIDLFDSTDEAKAAVTERLRNRLTGELSSYAIDADVDIRIEAIRLPETMAKYKRFTGLKSEGIDNS</sequence>
<dbReference type="AlphaFoldDB" id="A0A398CTJ2"/>
<dbReference type="SUPFAM" id="SSF56801">
    <property type="entry name" value="Acetyl-CoA synthetase-like"/>
    <property type="match status" value="1"/>
</dbReference>
<dbReference type="InterPro" id="IPR053158">
    <property type="entry name" value="CapK_Type1_Caps_Biosynth"/>
</dbReference>
<reference evidence="1 2" key="1">
    <citation type="submission" date="2018-09" db="EMBL/GenBank/DDBJ databases">
        <title>Discovery and Ecogenomic Context for Candidatus Cryosericales, a Global Caldiserica Order Active in Thawing Permafrost.</title>
        <authorList>
            <person name="Martinez M.A."/>
            <person name="Woodcroft B.J."/>
            <person name="Ignacio Espinoza J.C."/>
            <person name="Zayed A."/>
            <person name="Singleton C.M."/>
            <person name="Boyd J."/>
            <person name="Li Y.-F."/>
            <person name="Purvine S."/>
            <person name="Maughan H."/>
            <person name="Hodgkins S.B."/>
            <person name="Anderson D."/>
            <person name="Sederholm M."/>
            <person name="Temperton B."/>
            <person name="Saleska S.R."/>
            <person name="Tyson G.W."/>
            <person name="Rich V.I."/>
        </authorList>
    </citation>
    <scope>NUCLEOTIDE SEQUENCE [LARGE SCALE GENOMIC DNA]</scope>
    <source>
        <strain evidence="1 2">SMC7</strain>
    </source>
</reference>
<organism evidence="1 2">
    <name type="scientific">Candidatus Cryosericum terrychapinii</name>
    <dbReference type="NCBI Taxonomy" id="2290919"/>
    <lineage>
        <taxon>Bacteria</taxon>
        <taxon>Pseudomonadati</taxon>
        <taxon>Caldisericota/Cryosericota group</taxon>
        <taxon>Candidatus Cryosericota</taxon>
        <taxon>Candidatus Cryosericia</taxon>
        <taxon>Candidatus Cryosericales</taxon>
        <taxon>Candidatus Cryosericaceae</taxon>
        <taxon>Candidatus Cryosericum</taxon>
    </lineage>
</organism>
<name>A0A398CTJ2_9BACT</name>
<dbReference type="RefSeq" id="WP_119089267.1">
    <property type="nucleotide sequence ID" value="NZ_QXIS01000031.1"/>
</dbReference>
<dbReference type="Gene3D" id="3.40.50.12780">
    <property type="entry name" value="N-terminal domain of ligase-like"/>
    <property type="match status" value="1"/>
</dbReference>
<proteinExistence type="predicted"/>
<dbReference type="PANTHER" id="PTHR36932:SF1">
    <property type="entry name" value="CAPSULAR POLYSACCHARIDE BIOSYNTHESIS PROTEIN"/>
    <property type="match status" value="1"/>
</dbReference>
<dbReference type="EMBL" id="QXIS01000031">
    <property type="protein sequence ID" value="RIE05912.1"/>
    <property type="molecule type" value="Genomic_DNA"/>
</dbReference>
<evidence type="ECO:0008006" key="3">
    <source>
        <dbReference type="Google" id="ProtNLM"/>
    </source>
</evidence>
<comment type="caution">
    <text evidence="1">The sequence shown here is derived from an EMBL/GenBank/DDBJ whole genome shotgun (WGS) entry which is preliminary data.</text>
</comment>
<gene>
    <name evidence="1" type="ORF">SMC7_05070</name>
</gene>